<dbReference type="InterPro" id="IPR029058">
    <property type="entry name" value="AB_hydrolase_fold"/>
</dbReference>
<feature type="compositionally biased region" description="Polar residues" evidence="1">
    <location>
        <begin position="197"/>
        <end position="210"/>
    </location>
</feature>
<protein>
    <submittedName>
        <fullName evidence="3">Alpha/beta hydrolase family protein</fullName>
    </submittedName>
</protein>
<keyword evidence="4" id="KW-1185">Reference proteome</keyword>
<dbReference type="SUPFAM" id="SSF140453">
    <property type="entry name" value="EsxAB dimer-like"/>
    <property type="match status" value="1"/>
</dbReference>
<evidence type="ECO:0000313" key="4">
    <source>
        <dbReference type="Proteomes" id="UP000254869"/>
    </source>
</evidence>
<dbReference type="RefSeq" id="WP_067992451.1">
    <property type="nucleotide sequence ID" value="NZ_QQBC01000002.1"/>
</dbReference>
<gene>
    <name evidence="3" type="ORF">DFR76_102421</name>
</gene>
<feature type="domain" description="DUF1023" evidence="2">
    <location>
        <begin position="319"/>
        <end position="477"/>
    </location>
</feature>
<name>A0A370IBM8_9NOCA</name>
<dbReference type="SUPFAM" id="SSF53474">
    <property type="entry name" value="alpha/beta-Hydrolases"/>
    <property type="match status" value="1"/>
</dbReference>
<evidence type="ECO:0000256" key="1">
    <source>
        <dbReference type="SAM" id="MobiDB-lite"/>
    </source>
</evidence>
<dbReference type="EMBL" id="QQBC01000002">
    <property type="protein sequence ID" value="RDI68020.1"/>
    <property type="molecule type" value="Genomic_DNA"/>
</dbReference>
<dbReference type="Gene3D" id="1.10.287.1060">
    <property type="entry name" value="ESAT-6-like"/>
    <property type="match status" value="1"/>
</dbReference>
<dbReference type="GO" id="GO:0016787">
    <property type="term" value="F:hydrolase activity"/>
    <property type="evidence" value="ECO:0007669"/>
    <property type="project" value="UniProtKB-KW"/>
</dbReference>
<dbReference type="Pfam" id="PF06259">
    <property type="entry name" value="Abhydrolase_8"/>
    <property type="match status" value="1"/>
</dbReference>
<dbReference type="InterPro" id="IPR010427">
    <property type="entry name" value="DUF1023"/>
</dbReference>
<dbReference type="STRING" id="1210086.GCA_001613105_00997"/>
<dbReference type="AlphaFoldDB" id="A0A370IBM8"/>
<evidence type="ECO:0000313" key="3">
    <source>
        <dbReference type="EMBL" id="RDI68020.1"/>
    </source>
</evidence>
<organism evidence="3 4">
    <name type="scientific">Nocardia pseudobrasiliensis</name>
    <dbReference type="NCBI Taxonomy" id="45979"/>
    <lineage>
        <taxon>Bacteria</taxon>
        <taxon>Bacillati</taxon>
        <taxon>Actinomycetota</taxon>
        <taxon>Actinomycetes</taxon>
        <taxon>Mycobacteriales</taxon>
        <taxon>Nocardiaceae</taxon>
        <taxon>Nocardia</taxon>
    </lineage>
</organism>
<sequence length="600" mass="63875">MSGGLTVSQVLSWNPMSLGDQAREWSRQADDLRVAMDAQHRAVDGSHETFTGGAGDALRERFTLVYDKSRKVLEALEKARDAATIASLNFTTAKSLMDHGKRTAEGKGLRVDEDGACHIGEEIKQTLYTSVGGDRDKYNTALAALETDCATETATMRRLLDNAATIDANAVIAIGGAFVDLPAPDTFGNASAPKSEISPQPKNGTPQQNRAWWDSLTPVQQREEIGARPADIGNLDGLPADVKDRANRNRIPIERARLERDLAAANADLAGDPTDGEAARRIVDGRKRLQDLRAVEEVIAPEEDRPPRKLIFLDMESGRQGRAAVAVGDPDHADHISVATPGLGSNLNRSLAGMVGEADTLKTESEWQLSNAGSTHRGETVAAIAWFGYDPPQGGVDNPQPDTANVMWEGRAQEGAKPLADFYRGLDVASAQNDPHITALGHSYGSLTTSLALQQKAGGVDDVVFYGSPGLGGHVPAVGASGLGGLVNPAGALLTETGLNDTVHNAGDLGLRDHHVYEMTERGDPVAYADRFGRSPAKLDWITHLDTDPITVDDRYYSGASGHAEYPRTDSGTGNLHRSGYNLAAVVSGLPDNAIDGGHR</sequence>
<evidence type="ECO:0000259" key="2">
    <source>
        <dbReference type="Pfam" id="PF06259"/>
    </source>
</evidence>
<dbReference type="InterPro" id="IPR036689">
    <property type="entry name" value="ESAT-6-like_sf"/>
</dbReference>
<accession>A0A370IBM8</accession>
<comment type="caution">
    <text evidence="3">The sequence shown here is derived from an EMBL/GenBank/DDBJ whole genome shotgun (WGS) entry which is preliminary data.</text>
</comment>
<keyword evidence="3" id="KW-0378">Hydrolase</keyword>
<proteinExistence type="predicted"/>
<feature type="region of interest" description="Disordered" evidence="1">
    <location>
        <begin position="189"/>
        <end position="210"/>
    </location>
</feature>
<reference evidence="3 4" key="1">
    <citation type="submission" date="2018-07" db="EMBL/GenBank/DDBJ databases">
        <title>Genomic Encyclopedia of Type Strains, Phase IV (KMG-IV): sequencing the most valuable type-strain genomes for metagenomic binning, comparative biology and taxonomic classification.</title>
        <authorList>
            <person name="Goeker M."/>
        </authorList>
    </citation>
    <scope>NUCLEOTIDE SEQUENCE [LARGE SCALE GENOMIC DNA]</scope>
    <source>
        <strain evidence="3 4">DSM 44290</strain>
    </source>
</reference>
<dbReference type="Proteomes" id="UP000254869">
    <property type="component" value="Unassembled WGS sequence"/>
</dbReference>